<dbReference type="AlphaFoldDB" id="A0A8J3L4F3"/>
<dbReference type="GO" id="GO:0006974">
    <property type="term" value="P:DNA damage response"/>
    <property type="evidence" value="ECO:0007669"/>
    <property type="project" value="TreeGrafter"/>
</dbReference>
<organism evidence="2 3">
    <name type="scientific">Catellatospora methionotrophica</name>
    <dbReference type="NCBI Taxonomy" id="121620"/>
    <lineage>
        <taxon>Bacteria</taxon>
        <taxon>Bacillati</taxon>
        <taxon>Actinomycetota</taxon>
        <taxon>Actinomycetes</taxon>
        <taxon>Micromonosporales</taxon>
        <taxon>Micromonosporaceae</taxon>
        <taxon>Catellatospora</taxon>
    </lineage>
</organism>
<feature type="region of interest" description="Disordered" evidence="1">
    <location>
        <begin position="171"/>
        <end position="194"/>
    </location>
</feature>
<dbReference type="Pfam" id="PF04402">
    <property type="entry name" value="SIMPL"/>
    <property type="match status" value="1"/>
</dbReference>
<name>A0A8J3L4F3_9ACTN</name>
<evidence type="ECO:0000313" key="3">
    <source>
        <dbReference type="Proteomes" id="UP000660339"/>
    </source>
</evidence>
<dbReference type="Gene3D" id="3.30.110.170">
    <property type="entry name" value="Protein of unknown function (DUF541), domain 1"/>
    <property type="match status" value="1"/>
</dbReference>
<evidence type="ECO:0000256" key="1">
    <source>
        <dbReference type="SAM" id="MobiDB-lite"/>
    </source>
</evidence>
<evidence type="ECO:0000313" key="2">
    <source>
        <dbReference type="EMBL" id="GIG11932.1"/>
    </source>
</evidence>
<dbReference type="PANTHER" id="PTHR34387">
    <property type="entry name" value="SLR1258 PROTEIN"/>
    <property type="match status" value="1"/>
</dbReference>
<reference evidence="2" key="1">
    <citation type="submission" date="2021-01" db="EMBL/GenBank/DDBJ databases">
        <title>Whole genome shotgun sequence of Catellatospora methionotrophica NBRC 14553.</title>
        <authorList>
            <person name="Komaki H."/>
            <person name="Tamura T."/>
        </authorList>
    </citation>
    <scope>NUCLEOTIDE SEQUENCE</scope>
    <source>
        <strain evidence="2">NBRC 14553</strain>
    </source>
</reference>
<dbReference type="RefSeq" id="WP_203670873.1">
    <property type="nucleotide sequence ID" value="NZ_BAAATT010000011.1"/>
</dbReference>
<dbReference type="InterPro" id="IPR052022">
    <property type="entry name" value="26kDa_periplasmic_antigen"/>
</dbReference>
<dbReference type="EMBL" id="BONJ01000001">
    <property type="protein sequence ID" value="GIG11932.1"/>
    <property type="molecule type" value="Genomic_DNA"/>
</dbReference>
<dbReference type="PANTHER" id="PTHR34387:SF1">
    <property type="entry name" value="PERIPLASMIC IMMUNOGENIC PROTEIN"/>
    <property type="match status" value="1"/>
</dbReference>
<accession>A0A8J3L4F3</accession>
<proteinExistence type="predicted"/>
<protein>
    <submittedName>
        <fullName evidence="2">SIMPL domain-containing protein</fullName>
    </submittedName>
</protein>
<sequence length="215" mass="22991">MQDKQMIKQPWGISAYGAASVKKAPDLVRVKLRVVRVEKDPQAAFTLVNADVHAVREVLRGHGVPDSAVDGSRLDLKSDWDWNSGKKRFMGYQCRAAFTVTSANLDSVQALLIDLVGAGASEIDAVEFDVTGKKQLRDEARQRAVEAARAKAELYASAAGVRVGDLLHLEDVDPEGSGTERYKGHGSAPDAADESLAPGHVVVSAAVILGFAITQ</sequence>
<dbReference type="Gene3D" id="3.30.70.2970">
    <property type="entry name" value="Protein of unknown function (DUF541), domain 2"/>
    <property type="match status" value="1"/>
</dbReference>
<comment type="caution">
    <text evidence="2">The sequence shown here is derived from an EMBL/GenBank/DDBJ whole genome shotgun (WGS) entry which is preliminary data.</text>
</comment>
<dbReference type="InterPro" id="IPR007497">
    <property type="entry name" value="SIMPL/DUF541"/>
</dbReference>
<gene>
    <name evidence="2" type="ORF">Cme02nite_02640</name>
</gene>
<keyword evidence="3" id="KW-1185">Reference proteome</keyword>
<dbReference type="Proteomes" id="UP000660339">
    <property type="component" value="Unassembled WGS sequence"/>
</dbReference>